<proteinExistence type="predicted"/>
<dbReference type="EMBL" id="CP154792">
    <property type="protein sequence ID" value="XAN19175.1"/>
    <property type="molecule type" value="Genomic_DNA"/>
</dbReference>
<name>A0ABZ3GAR6_ACHDE</name>
<accession>A0ABZ3GAR6</accession>
<evidence type="ECO:0000313" key="1">
    <source>
        <dbReference type="EMBL" id="XAN19175.1"/>
    </source>
</evidence>
<sequence>MPSYYHLGRSLVDLQQWASAAEAFSEGMSYQQDYVWAYAYRSLAYDGMGQPELARADIDKARALIGKSKPDVRERSRQTLKAPPFVELLTKYPEK</sequence>
<keyword evidence="2" id="KW-1185">Reference proteome</keyword>
<dbReference type="RefSeq" id="WP_276242224.1">
    <property type="nucleotide sequence ID" value="NZ_CP154792.1"/>
</dbReference>
<evidence type="ECO:0000313" key="2">
    <source>
        <dbReference type="Proteomes" id="UP001446337"/>
    </source>
</evidence>
<protein>
    <recommendedName>
        <fullName evidence="3">Tetratricopeptide repeat protein</fullName>
    </recommendedName>
</protein>
<gene>
    <name evidence="1" type="ORF">AAIK43_14340</name>
</gene>
<reference evidence="1 2" key="1">
    <citation type="submission" date="2024-05" db="EMBL/GenBank/DDBJ databases">
        <title>Achromobacter denitrificans. BP1, complete genome.</title>
        <authorList>
            <person name="Zhang B."/>
        </authorList>
    </citation>
    <scope>NUCLEOTIDE SEQUENCE [LARGE SCALE GENOMIC DNA]</scope>
    <source>
        <strain evidence="1 2">BP1</strain>
    </source>
</reference>
<dbReference type="SUPFAM" id="SSF48452">
    <property type="entry name" value="TPR-like"/>
    <property type="match status" value="1"/>
</dbReference>
<dbReference type="InterPro" id="IPR011990">
    <property type="entry name" value="TPR-like_helical_dom_sf"/>
</dbReference>
<evidence type="ECO:0008006" key="3">
    <source>
        <dbReference type="Google" id="ProtNLM"/>
    </source>
</evidence>
<dbReference type="Proteomes" id="UP001446337">
    <property type="component" value="Chromosome"/>
</dbReference>
<dbReference type="Gene3D" id="1.25.40.10">
    <property type="entry name" value="Tetratricopeptide repeat domain"/>
    <property type="match status" value="1"/>
</dbReference>
<organism evidence="1 2">
    <name type="scientific">Achromobacter denitrificans</name>
    <name type="common">Alcaligenes denitrificans</name>
    <dbReference type="NCBI Taxonomy" id="32002"/>
    <lineage>
        <taxon>Bacteria</taxon>
        <taxon>Pseudomonadati</taxon>
        <taxon>Pseudomonadota</taxon>
        <taxon>Betaproteobacteria</taxon>
        <taxon>Burkholderiales</taxon>
        <taxon>Alcaligenaceae</taxon>
        <taxon>Achromobacter</taxon>
    </lineage>
</organism>